<dbReference type="InterPro" id="IPR002088">
    <property type="entry name" value="Prenyl_trans_a"/>
</dbReference>
<keyword evidence="4" id="KW-0677">Repeat</keyword>
<dbReference type="GO" id="GO:0008318">
    <property type="term" value="F:protein prenyltransferase activity"/>
    <property type="evidence" value="ECO:0007669"/>
    <property type="project" value="InterPro"/>
</dbReference>
<dbReference type="PANTHER" id="PTHR11129:SF3">
    <property type="entry name" value="PROTEIN PRENYLTRANSFERASE ALPHA SUBUNIT REPEAT-CONTAINING PROTEIN 1"/>
    <property type="match status" value="1"/>
</dbReference>
<gene>
    <name evidence="5" type="ORF">SEMRO_1378_G267590.2</name>
</gene>
<dbReference type="OrthoDB" id="1924260at2759"/>
<protein>
    <recommendedName>
        <fullName evidence="7">Protein prenyltransferase alpha subunit repeat-containing protein 1</fullName>
    </recommendedName>
</protein>
<accession>A0A9N8HS02</accession>
<comment type="similarity">
    <text evidence="1">Belongs to the protein prenyltransferase subunit alpha family.</text>
</comment>
<comment type="caution">
    <text evidence="5">The sequence shown here is derived from an EMBL/GenBank/DDBJ whole genome shotgun (WGS) entry which is preliminary data.</text>
</comment>
<sequence length="450" mass="52680">MNALNALDQLWELLCLNPKEFDIAILRSPDDNTKNPFVLQEGHLGLHAGDLPWLARDFRTAYRTARLQDCDSVLKVTSCLLLVCPDHATAWADRKRALLSVQCHEDLWTRELDFVNLLMTRHTKAPTSWFHRKFVLQQRILQLLSALPPPPPPNDDHDDQENTFSTTCTTTTTCIYSNMVQLARDEIQICARIADRYPKNYYAWTHRSQMLQKIHHMLQDDSTSGTRTLADHYTQLLQDQWQSTTRWLQSHVSDHSAAHYGGMVLQLLRRQQLQQHNPQDHHQVPDNDTTQLVHAMMISSITVAQQLVERHPSHEVLWIFRRICNHEFLCYAMAITDDEDDDDNTALLLNSSYWKDHIDIIFCVEGNNHDNSLEAQRTQLYQLSYVAWMLEDVGRLAKRFDSWNDLVRRVRLLQGVTQQEYQTLRNTVLTQLRERKETIPFYQQQQHPQV</sequence>
<keyword evidence="2" id="KW-0637">Prenyltransferase</keyword>
<keyword evidence="6" id="KW-1185">Reference proteome</keyword>
<organism evidence="5 6">
    <name type="scientific">Seminavis robusta</name>
    <dbReference type="NCBI Taxonomy" id="568900"/>
    <lineage>
        <taxon>Eukaryota</taxon>
        <taxon>Sar</taxon>
        <taxon>Stramenopiles</taxon>
        <taxon>Ochrophyta</taxon>
        <taxon>Bacillariophyta</taxon>
        <taxon>Bacillariophyceae</taxon>
        <taxon>Bacillariophycidae</taxon>
        <taxon>Naviculales</taxon>
        <taxon>Naviculaceae</taxon>
        <taxon>Seminavis</taxon>
    </lineage>
</organism>
<dbReference type="Gene3D" id="1.25.40.120">
    <property type="entry name" value="Protein prenylyltransferase"/>
    <property type="match status" value="1"/>
</dbReference>
<evidence type="ECO:0000256" key="1">
    <source>
        <dbReference type="ARBA" id="ARBA00006734"/>
    </source>
</evidence>
<dbReference type="AlphaFoldDB" id="A0A9N8HS02"/>
<evidence type="ECO:0000256" key="4">
    <source>
        <dbReference type="ARBA" id="ARBA00022737"/>
    </source>
</evidence>
<evidence type="ECO:0000313" key="5">
    <source>
        <dbReference type="EMBL" id="CAB9523107.1"/>
    </source>
</evidence>
<reference evidence="5" key="1">
    <citation type="submission" date="2020-06" db="EMBL/GenBank/DDBJ databases">
        <authorList>
            <consortium name="Plant Systems Biology data submission"/>
        </authorList>
    </citation>
    <scope>NUCLEOTIDE SEQUENCE</scope>
    <source>
        <strain evidence="5">D6</strain>
    </source>
</reference>
<dbReference type="Proteomes" id="UP001153069">
    <property type="component" value="Unassembled WGS sequence"/>
</dbReference>
<dbReference type="PANTHER" id="PTHR11129">
    <property type="entry name" value="PROTEIN FARNESYLTRANSFERASE ALPHA SUBUNIT/RAB GERANYLGERANYL TRANSFERASE ALPHA SUBUNIT"/>
    <property type="match status" value="1"/>
</dbReference>
<name>A0A9N8HS02_9STRA</name>
<dbReference type="PROSITE" id="PS51147">
    <property type="entry name" value="PFTA"/>
    <property type="match status" value="1"/>
</dbReference>
<evidence type="ECO:0000313" key="6">
    <source>
        <dbReference type="Proteomes" id="UP001153069"/>
    </source>
</evidence>
<dbReference type="GO" id="GO:0005737">
    <property type="term" value="C:cytoplasm"/>
    <property type="evidence" value="ECO:0007669"/>
    <property type="project" value="TreeGrafter"/>
</dbReference>
<evidence type="ECO:0000256" key="3">
    <source>
        <dbReference type="ARBA" id="ARBA00022679"/>
    </source>
</evidence>
<proteinExistence type="inferred from homology"/>
<keyword evidence="3" id="KW-0808">Transferase</keyword>
<dbReference type="EMBL" id="CAICTM010001376">
    <property type="protein sequence ID" value="CAB9523107.1"/>
    <property type="molecule type" value="Genomic_DNA"/>
</dbReference>
<dbReference type="Pfam" id="PF01239">
    <property type="entry name" value="PPTA"/>
    <property type="match status" value="2"/>
</dbReference>
<dbReference type="SUPFAM" id="SSF48439">
    <property type="entry name" value="Protein prenylyltransferase"/>
    <property type="match status" value="1"/>
</dbReference>
<evidence type="ECO:0000256" key="2">
    <source>
        <dbReference type="ARBA" id="ARBA00022602"/>
    </source>
</evidence>
<evidence type="ECO:0008006" key="7">
    <source>
        <dbReference type="Google" id="ProtNLM"/>
    </source>
</evidence>